<dbReference type="AlphaFoldDB" id="K7YMN9"/>
<evidence type="ECO:0000313" key="2">
    <source>
        <dbReference type="EMBL" id="AFY01066.1"/>
    </source>
</evidence>
<protein>
    <submittedName>
        <fullName evidence="2">Uncharacterized protein</fullName>
    </submittedName>
</protein>
<dbReference type="HOGENOM" id="CLU_3395266_0_0_7"/>
<proteinExistence type="predicted"/>
<feature type="region of interest" description="Disordered" evidence="1">
    <location>
        <begin position="1"/>
        <end position="31"/>
    </location>
</feature>
<evidence type="ECO:0000313" key="3">
    <source>
        <dbReference type="Proteomes" id="UP000010074"/>
    </source>
</evidence>
<organism evidence="2 3">
    <name type="scientific">Bdellovibrio bacteriovorus str. Tiberius</name>
    <dbReference type="NCBI Taxonomy" id="1069642"/>
    <lineage>
        <taxon>Bacteria</taxon>
        <taxon>Pseudomonadati</taxon>
        <taxon>Bdellovibrionota</taxon>
        <taxon>Bdellovibrionia</taxon>
        <taxon>Bdellovibrionales</taxon>
        <taxon>Pseudobdellovibrionaceae</taxon>
        <taxon>Bdellovibrio</taxon>
    </lineage>
</organism>
<accession>K7YMN9</accession>
<dbReference type="STRING" id="1069642.Bdt_1368"/>
<dbReference type="KEGG" id="bbat:Bdt_1368"/>
<gene>
    <name evidence="2" type="ORF">Bdt_1368</name>
</gene>
<evidence type="ECO:0000256" key="1">
    <source>
        <dbReference type="SAM" id="MobiDB-lite"/>
    </source>
</evidence>
<name>K7YMN9_BDEBC</name>
<sequence>MGQKNPEPGSNSNGKDSAGGMALAFPIHDEF</sequence>
<dbReference type="Proteomes" id="UP000010074">
    <property type="component" value="Chromosome"/>
</dbReference>
<dbReference type="EMBL" id="CP002930">
    <property type="protein sequence ID" value="AFY01066.1"/>
    <property type="molecule type" value="Genomic_DNA"/>
</dbReference>
<reference evidence="2 3" key="1">
    <citation type="journal article" date="2012" name="BMC Genomics">
        <title>Genome analysis of a simultaneously predatory and prey-independent, novel Bdellovibrio bacteriovorus from the River Tiber, supports in silico predictions of both ancient and recent lateral gene transfer from diverse bacteria.</title>
        <authorList>
            <person name="Hobley L."/>
            <person name="Lerner T.R."/>
            <person name="Williams L.E."/>
            <person name="Lambert C."/>
            <person name="Till R."/>
            <person name="Milner D.S."/>
            <person name="Basford S.M."/>
            <person name="Capeness M.J."/>
            <person name="Fenton A.K."/>
            <person name="Atterbury R.J."/>
            <person name="Harris M.A."/>
            <person name="Sockett R.E."/>
        </authorList>
    </citation>
    <scope>NUCLEOTIDE SEQUENCE [LARGE SCALE GENOMIC DNA]</scope>
    <source>
        <strain evidence="2 3">Tiberius</strain>
    </source>
</reference>